<dbReference type="Proteomes" id="UP000808349">
    <property type="component" value="Unassembled WGS sequence"/>
</dbReference>
<evidence type="ECO:0008006" key="3">
    <source>
        <dbReference type="Google" id="ProtNLM"/>
    </source>
</evidence>
<name>A0A9D7S4Z7_9BACT</name>
<sequence length="24" mass="2350">MGMKALIGGTIACLMTACVGGHDV</sequence>
<protein>
    <recommendedName>
        <fullName evidence="3">Lipoprotein</fullName>
    </recommendedName>
</protein>
<comment type="caution">
    <text evidence="1">The sequence shown here is derived from an EMBL/GenBank/DDBJ whole genome shotgun (WGS) entry which is preliminary data.</text>
</comment>
<dbReference type="AlphaFoldDB" id="A0A9D7S4Z7"/>
<evidence type="ECO:0000313" key="1">
    <source>
        <dbReference type="EMBL" id="MBK9715937.1"/>
    </source>
</evidence>
<gene>
    <name evidence="1" type="ORF">IPO85_00100</name>
</gene>
<dbReference type="PROSITE" id="PS51257">
    <property type="entry name" value="PROKAR_LIPOPROTEIN"/>
    <property type="match status" value="1"/>
</dbReference>
<dbReference type="EMBL" id="JADKFW010000001">
    <property type="protein sequence ID" value="MBK9715937.1"/>
    <property type="molecule type" value="Genomic_DNA"/>
</dbReference>
<accession>A0A9D7S4Z7</accession>
<organism evidence="1 2">
    <name type="scientific">Candidatus Defluviibacterium haderslevense</name>
    <dbReference type="NCBI Taxonomy" id="2981993"/>
    <lineage>
        <taxon>Bacteria</taxon>
        <taxon>Pseudomonadati</taxon>
        <taxon>Bacteroidota</taxon>
        <taxon>Saprospiria</taxon>
        <taxon>Saprospirales</taxon>
        <taxon>Saprospiraceae</taxon>
        <taxon>Candidatus Defluviibacterium</taxon>
    </lineage>
</organism>
<proteinExistence type="predicted"/>
<reference evidence="1 2" key="1">
    <citation type="submission" date="2020-10" db="EMBL/GenBank/DDBJ databases">
        <title>Connecting structure to function with the recovery of over 1000 high-quality activated sludge metagenome-assembled genomes encoding full-length rRNA genes using long-read sequencing.</title>
        <authorList>
            <person name="Singleton C.M."/>
            <person name="Petriglieri F."/>
            <person name="Kristensen J.M."/>
            <person name="Kirkegaard R.H."/>
            <person name="Michaelsen T.Y."/>
            <person name="Andersen M.H."/>
            <person name="Karst S.M."/>
            <person name="Dueholm M.S."/>
            <person name="Nielsen P.H."/>
            <person name="Albertsen M."/>
        </authorList>
    </citation>
    <scope>NUCLEOTIDE SEQUENCE [LARGE SCALE GENOMIC DNA]</scope>
    <source>
        <strain evidence="1">Ribe_18-Q3-R11-54_BAT3C.373</strain>
    </source>
</reference>
<evidence type="ECO:0000313" key="2">
    <source>
        <dbReference type="Proteomes" id="UP000808349"/>
    </source>
</evidence>